<keyword evidence="1" id="KW-1133">Transmembrane helix</keyword>
<comment type="caution">
    <text evidence="2">The sequence shown here is derived from an EMBL/GenBank/DDBJ whole genome shotgun (WGS) entry which is preliminary data.</text>
</comment>
<feature type="transmembrane region" description="Helical" evidence="1">
    <location>
        <begin position="52"/>
        <end position="69"/>
    </location>
</feature>
<protein>
    <submittedName>
        <fullName evidence="2">Uncharacterized protein</fullName>
    </submittedName>
</protein>
<evidence type="ECO:0000313" key="2">
    <source>
        <dbReference type="EMBL" id="MCI2230027.1"/>
    </source>
</evidence>
<gene>
    <name evidence="2" type="ORF">MC378_12685</name>
</gene>
<organism evidence="2 3">
    <name type="scientific">Polaribacter marinus</name>
    <dbReference type="NCBI Taxonomy" id="2916838"/>
    <lineage>
        <taxon>Bacteria</taxon>
        <taxon>Pseudomonadati</taxon>
        <taxon>Bacteroidota</taxon>
        <taxon>Flavobacteriia</taxon>
        <taxon>Flavobacteriales</taxon>
        <taxon>Flavobacteriaceae</taxon>
    </lineage>
</organism>
<dbReference type="RefSeq" id="WP_242179137.1">
    <property type="nucleotide sequence ID" value="NZ_JAKQYM010000010.1"/>
</dbReference>
<sequence length="119" mass="13670">MNLSFGNIIAGKNNIWNSLIPSILTFGVLIIYTKEIIIGYKPKSKSWNLKSLLFFLILVITLSVTQISEFDILFEHFESDYWQIILSLIIILSSYLGILINRILKIKNLNNKKTAHNTV</sequence>
<evidence type="ECO:0000256" key="1">
    <source>
        <dbReference type="SAM" id="Phobius"/>
    </source>
</evidence>
<evidence type="ECO:0000313" key="3">
    <source>
        <dbReference type="Proteomes" id="UP001139369"/>
    </source>
</evidence>
<dbReference type="Proteomes" id="UP001139369">
    <property type="component" value="Unassembled WGS sequence"/>
</dbReference>
<feature type="transmembrane region" description="Helical" evidence="1">
    <location>
        <begin position="81"/>
        <end position="104"/>
    </location>
</feature>
<name>A0A9X1VPI3_9FLAO</name>
<accession>A0A9X1VPI3</accession>
<keyword evidence="3" id="KW-1185">Reference proteome</keyword>
<feature type="transmembrane region" description="Helical" evidence="1">
    <location>
        <begin position="15"/>
        <end position="32"/>
    </location>
</feature>
<keyword evidence="1" id="KW-0472">Membrane</keyword>
<dbReference type="AlphaFoldDB" id="A0A9X1VPI3"/>
<reference evidence="2" key="1">
    <citation type="submission" date="2022-02" db="EMBL/GenBank/DDBJ databases">
        <title>Polaribacter sp. MSW13, isolated from seawater.</title>
        <authorList>
            <person name="Kristyanto S."/>
            <person name="Jung J."/>
            <person name="Jeon C.O."/>
        </authorList>
    </citation>
    <scope>NUCLEOTIDE SEQUENCE</scope>
    <source>
        <strain evidence="2">MSW13</strain>
    </source>
</reference>
<keyword evidence="1" id="KW-0812">Transmembrane</keyword>
<proteinExistence type="predicted"/>
<dbReference type="EMBL" id="JAKQYM010000010">
    <property type="protein sequence ID" value="MCI2230027.1"/>
    <property type="molecule type" value="Genomic_DNA"/>
</dbReference>